<evidence type="ECO:0000259" key="2">
    <source>
        <dbReference type="Pfam" id="PF22725"/>
    </source>
</evidence>
<feature type="domain" description="Gfo/Idh/MocA-like oxidoreductase N-terminal" evidence="1">
    <location>
        <begin position="10"/>
        <end position="125"/>
    </location>
</feature>
<dbReference type="EMBL" id="CP102480">
    <property type="protein sequence ID" value="UUX48385.1"/>
    <property type="molecule type" value="Genomic_DNA"/>
</dbReference>
<dbReference type="KEGG" id="naci:NUH88_13280"/>
<dbReference type="PANTHER" id="PTHR43249:SF1">
    <property type="entry name" value="D-GLUCOSIDE 3-DEHYDROGENASE"/>
    <property type="match status" value="1"/>
</dbReference>
<dbReference type="Gene3D" id="3.40.50.720">
    <property type="entry name" value="NAD(P)-binding Rossmann-like Domain"/>
    <property type="match status" value="1"/>
</dbReference>
<dbReference type="AlphaFoldDB" id="A0A9J7AP64"/>
<dbReference type="Gene3D" id="3.30.360.10">
    <property type="entry name" value="Dihydrodipicolinate Reductase, domain 2"/>
    <property type="match status" value="1"/>
</dbReference>
<evidence type="ECO:0000259" key="1">
    <source>
        <dbReference type="Pfam" id="PF01408"/>
    </source>
</evidence>
<evidence type="ECO:0000313" key="4">
    <source>
        <dbReference type="Proteomes" id="UP001060336"/>
    </source>
</evidence>
<keyword evidence="4" id="KW-1185">Reference proteome</keyword>
<name>A0A9J7AP64_9PROT</name>
<dbReference type="InterPro" id="IPR055170">
    <property type="entry name" value="GFO_IDH_MocA-like_dom"/>
</dbReference>
<reference evidence="3" key="1">
    <citation type="submission" date="2022-08" db="EMBL/GenBank/DDBJ databases">
        <title>Nisaea acidiphila sp. nov., isolated from a marine algal debris and emended description of the genus Nisaea Urios et al. 2008.</title>
        <authorList>
            <person name="Kwon K."/>
        </authorList>
    </citation>
    <scope>NUCLEOTIDE SEQUENCE</scope>
    <source>
        <strain evidence="3">MEBiC11861</strain>
    </source>
</reference>
<evidence type="ECO:0000313" key="3">
    <source>
        <dbReference type="EMBL" id="UUX48385.1"/>
    </source>
</evidence>
<dbReference type="Pfam" id="PF01408">
    <property type="entry name" value="GFO_IDH_MocA"/>
    <property type="match status" value="1"/>
</dbReference>
<dbReference type="SUPFAM" id="SSF55347">
    <property type="entry name" value="Glyceraldehyde-3-phosphate dehydrogenase-like, C-terminal domain"/>
    <property type="match status" value="1"/>
</dbReference>
<organism evidence="3 4">
    <name type="scientific">Nisaea acidiphila</name>
    <dbReference type="NCBI Taxonomy" id="1862145"/>
    <lineage>
        <taxon>Bacteria</taxon>
        <taxon>Pseudomonadati</taxon>
        <taxon>Pseudomonadota</taxon>
        <taxon>Alphaproteobacteria</taxon>
        <taxon>Rhodospirillales</taxon>
        <taxon>Thalassobaculaceae</taxon>
        <taxon>Nisaea</taxon>
    </lineage>
</organism>
<sequence length="358" mass="39145">MNTARANRARIGVLGCGRVSARYREVFRDELTDIADVIAVTDIDPGKSGSFSADVGGSPTVADLNALIEAKPDLICILTESGNHFEHAKKVLEAGINVIVEKPVALRLEHAEELADIARTRSLICAEIKQNRYNPAMRFLRSAVDEGRFGKIITVGVRVHWSRDQSYYDDPWHGRWLMDGGVLAQQAIHHIDAMRWLGGPIEAVCAQGRAVVNRLEAEDTATAIVRFENGAMGTVEATTAARPRDFEASLHIVGEKALAKVGGQAINLVETWEPVEPQPGDEDVIATYSQAVPTSYGLGHGPYIREVIDCWRAGRTDVPVSVEEGSKALAFLHALYRSMEVGGWVELKDMPKSERLGL</sequence>
<proteinExistence type="predicted"/>
<gene>
    <name evidence="3" type="ORF">NUH88_13280</name>
</gene>
<dbReference type="GO" id="GO:0000166">
    <property type="term" value="F:nucleotide binding"/>
    <property type="evidence" value="ECO:0007669"/>
    <property type="project" value="InterPro"/>
</dbReference>
<dbReference type="Pfam" id="PF22725">
    <property type="entry name" value="GFO_IDH_MocA_C3"/>
    <property type="match status" value="1"/>
</dbReference>
<dbReference type="InterPro" id="IPR052515">
    <property type="entry name" value="Gfo/Idh/MocA_Oxidoreductase"/>
</dbReference>
<accession>A0A9J7AP64</accession>
<protein>
    <submittedName>
        <fullName evidence="3">Gfo/Idh/MocA family oxidoreductase</fullName>
    </submittedName>
</protein>
<dbReference type="PANTHER" id="PTHR43249">
    <property type="entry name" value="UDP-N-ACETYL-2-AMINO-2-DEOXY-D-GLUCURONATE OXIDASE"/>
    <property type="match status" value="1"/>
</dbReference>
<dbReference type="RefSeq" id="WP_257766892.1">
    <property type="nucleotide sequence ID" value="NZ_CP102480.1"/>
</dbReference>
<dbReference type="SUPFAM" id="SSF51735">
    <property type="entry name" value="NAD(P)-binding Rossmann-fold domains"/>
    <property type="match status" value="1"/>
</dbReference>
<feature type="domain" description="GFO/IDH/MocA-like oxidoreductase" evidence="2">
    <location>
        <begin position="138"/>
        <end position="257"/>
    </location>
</feature>
<dbReference type="InterPro" id="IPR000683">
    <property type="entry name" value="Gfo/Idh/MocA-like_OxRdtase_N"/>
</dbReference>
<dbReference type="InterPro" id="IPR036291">
    <property type="entry name" value="NAD(P)-bd_dom_sf"/>
</dbReference>
<dbReference type="Proteomes" id="UP001060336">
    <property type="component" value="Chromosome"/>
</dbReference>